<name>A0ABY6EZY3_9ACTN</name>
<keyword evidence="2" id="KW-1185">Reference proteome</keyword>
<gene>
    <name evidence="1" type="ORF">N8I86_37930</name>
</gene>
<dbReference type="EMBL" id="CP106795">
    <property type="protein sequence ID" value="UXY39980.1"/>
    <property type="molecule type" value="Genomic_DNA"/>
</dbReference>
<proteinExistence type="predicted"/>
<sequence length="96" mass="10200">MTDPVPLTGRQANRLITVLRHGRALHVAATELGIDLRAVWARAQTDTRLAIALAGRDPDVLGERGRTLRADYLRLLALGLSPGLAELILGISGVAA</sequence>
<accession>A0ABY6EZY3</accession>
<reference evidence="1" key="1">
    <citation type="submission" date="2022-10" db="EMBL/GenBank/DDBJ databases">
        <authorList>
            <person name="Mo P."/>
        </authorList>
    </citation>
    <scope>NUCLEOTIDE SEQUENCE</scope>
    <source>
        <strain evidence="1">HUAS 14-6</strain>
    </source>
</reference>
<organism evidence="1 2">
    <name type="scientific">Streptomyces albidocamelliae</name>
    <dbReference type="NCBI Taxonomy" id="2981135"/>
    <lineage>
        <taxon>Bacteria</taxon>
        <taxon>Bacillati</taxon>
        <taxon>Actinomycetota</taxon>
        <taxon>Actinomycetes</taxon>
        <taxon>Kitasatosporales</taxon>
        <taxon>Streptomycetaceae</taxon>
        <taxon>Streptomyces</taxon>
    </lineage>
</organism>
<dbReference type="RefSeq" id="WP_263280018.1">
    <property type="nucleotide sequence ID" value="NZ_CP106795.1"/>
</dbReference>
<dbReference type="Proteomes" id="UP001060733">
    <property type="component" value="Chromosome"/>
</dbReference>
<evidence type="ECO:0000313" key="1">
    <source>
        <dbReference type="EMBL" id="UXY39980.1"/>
    </source>
</evidence>
<protein>
    <submittedName>
        <fullName evidence="1">Uncharacterized protein</fullName>
    </submittedName>
</protein>
<evidence type="ECO:0000313" key="2">
    <source>
        <dbReference type="Proteomes" id="UP001060733"/>
    </source>
</evidence>